<reference evidence="1" key="1">
    <citation type="submission" date="2023-02" db="EMBL/GenBank/DDBJ databases">
        <title>Georgenia sp.10Sc9-8, isolated from a soil sample collected from the Taklamakan desert.</title>
        <authorList>
            <person name="Liu S."/>
        </authorList>
    </citation>
    <scope>NUCLEOTIDE SEQUENCE</scope>
    <source>
        <strain evidence="1">10Sc9-8</strain>
    </source>
</reference>
<sequence length="163" mass="16515">MTDALSWLTPRPVSLGHPAPAGLDPGVQVLMLPGGALSLGADPTGPGEAAARAAACAPHVPADAVLCRGSAVWVHTGRLRPAHVEAAHPAGRRLPGGSRRCRSATLDDADVVILHGVRVTSPVRTGADLARFWPVGRAADGLIALREAGLDLVAVTALLAGYG</sequence>
<dbReference type="EMBL" id="JARACI010000659">
    <property type="protein sequence ID" value="MDD9205795.1"/>
    <property type="molecule type" value="Genomic_DNA"/>
</dbReference>
<evidence type="ECO:0000313" key="1">
    <source>
        <dbReference type="EMBL" id="MDD9205795.1"/>
    </source>
</evidence>
<gene>
    <name evidence="1" type="ORF">PU560_04850</name>
</gene>
<dbReference type="Proteomes" id="UP001165561">
    <property type="component" value="Unassembled WGS sequence"/>
</dbReference>
<organism evidence="1 2">
    <name type="scientific">Georgenia halotolerans</name>
    <dbReference type="NCBI Taxonomy" id="3028317"/>
    <lineage>
        <taxon>Bacteria</taxon>
        <taxon>Bacillati</taxon>
        <taxon>Actinomycetota</taxon>
        <taxon>Actinomycetes</taxon>
        <taxon>Micrococcales</taxon>
        <taxon>Bogoriellaceae</taxon>
        <taxon>Georgenia</taxon>
    </lineage>
</organism>
<keyword evidence="2" id="KW-1185">Reference proteome</keyword>
<accession>A0ABT5TXB1</accession>
<name>A0ABT5TXB1_9MICO</name>
<protein>
    <submittedName>
        <fullName evidence="1">Uncharacterized protein</fullName>
    </submittedName>
</protein>
<feature type="non-terminal residue" evidence="1">
    <location>
        <position position="163"/>
    </location>
</feature>
<comment type="caution">
    <text evidence="1">The sequence shown here is derived from an EMBL/GenBank/DDBJ whole genome shotgun (WGS) entry which is preliminary data.</text>
</comment>
<proteinExistence type="predicted"/>
<evidence type="ECO:0000313" key="2">
    <source>
        <dbReference type="Proteomes" id="UP001165561"/>
    </source>
</evidence>